<keyword evidence="11" id="KW-1185">Reference proteome</keyword>
<evidence type="ECO:0000256" key="3">
    <source>
        <dbReference type="ARBA" id="ARBA00022475"/>
    </source>
</evidence>
<dbReference type="InterPro" id="IPR051447">
    <property type="entry name" value="Lipoprotein-release_system"/>
</dbReference>
<gene>
    <name evidence="10" type="ORF">ADM99_06150</name>
</gene>
<dbReference type="InterPro" id="IPR003838">
    <property type="entry name" value="ABC3_permease_C"/>
</dbReference>
<evidence type="ECO:0000259" key="8">
    <source>
        <dbReference type="Pfam" id="PF02687"/>
    </source>
</evidence>
<dbReference type="GO" id="GO:0098797">
    <property type="term" value="C:plasma membrane protein complex"/>
    <property type="evidence" value="ECO:0007669"/>
    <property type="project" value="TreeGrafter"/>
</dbReference>
<evidence type="ECO:0000256" key="5">
    <source>
        <dbReference type="ARBA" id="ARBA00022989"/>
    </source>
</evidence>
<dbReference type="PANTHER" id="PTHR30489">
    <property type="entry name" value="LIPOPROTEIN-RELEASING SYSTEM TRANSMEMBRANE PROTEIN LOLE"/>
    <property type="match status" value="1"/>
</dbReference>
<keyword evidence="4 7" id="KW-0812">Transmembrane</keyword>
<evidence type="ECO:0000313" key="11">
    <source>
        <dbReference type="Proteomes" id="UP000050430"/>
    </source>
</evidence>
<comment type="subcellular location">
    <subcellularLocation>
        <location evidence="1">Cell membrane</location>
        <topology evidence="1">Multi-pass membrane protein</topology>
    </subcellularLocation>
</comment>
<accession>A0A0P6XCQ7</accession>
<feature type="transmembrane region" description="Helical" evidence="7">
    <location>
        <begin position="314"/>
        <end position="338"/>
    </location>
</feature>
<feature type="domain" description="ABC3 transporter permease C-terminal" evidence="8">
    <location>
        <begin position="271"/>
        <end position="399"/>
    </location>
</feature>
<dbReference type="PANTHER" id="PTHR30489:SF0">
    <property type="entry name" value="LIPOPROTEIN-RELEASING SYSTEM TRANSMEMBRANE PROTEIN LOLE"/>
    <property type="match status" value="1"/>
</dbReference>
<feature type="transmembrane region" description="Helical" evidence="7">
    <location>
        <begin position="375"/>
        <end position="394"/>
    </location>
</feature>
<dbReference type="Pfam" id="PF12704">
    <property type="entry name" value="MacB_PCD"/>
    <property type="match status" value="1"/>
</dbReference>
<name>A0A0P6XCQ7_9CHLR</name>
<organism evidence="10 11">
    <name type="scientific">Leptolinea tardivitalis</name>
    <dbReference type="NCBI Taxonomy" id="229920"/>
    <lineage>
        <taxon>Bacteria</taxon>
        <taxon>Bacillati</taxon>
        <taxon>Chloroflexota</taxon>
        <taxon>Anaerolineae</taxon>
        <taxon>Anaerolineales</taxon>
        <taxon>Anaerolineaceae</taxon>
        <taxon>Leptolinea</taxon>
    </lineage>
</organism>
<evidence type="ECO:0000256" key="7">
    <source>
        <dbReference type="SAM" id="Phobius"/>
    </source>
</evidence>
<evidence type="ECO:0000259" key="9">
    <source>
        <dbReference type="Pfam" id="PF12704"/>
    </source>
</evidence>
<dbReference type="AlphaFoldDB" id="A0A0P6XCQ7"/>
<comment type="similarity">
    <text evidence="2">Belongs to the ABC-4 integral membrane protein family. LolC/E subfamily.</text>
</comment>
<dbReference type="Proteomes" id="UP000050430">
    <property type="component" value="Unassembled WGS sequence"/>
</dbReference>
<evidence type="ECO:0008006" key="12">
    <source>
        <dbReference type="Google" id="ProtNLM"/>
    </source>
</evidence>
<dbReference type="GO" id="GO:0044874">
    <property type="term" value="P:lipoprotein localization to outer membrane"/>
    <property type="evidence" value="ECO:0007669"/>
    <property type="project" value="TreeGrafter"/>
</dbReference>
<dbReference type="RefSeq" id="WP_062421264.1">
    <property type="nucleotide sequence ID" value="NZ_BBYA01000008.1"/>
</dbReference>
<keyword evidence="5 7" id="KW-1133">Transmembrane helix</keyword>
<protein>
    <recommendedName>
        <fullName evidence="12">ABC transporter permease</fullName>
    </recommendedName>
</protein>
<dbReference type="OrthoDB" id="9770099at2"/>
<evidence type="ECO:0000256" key="4">
    <source>
        <dbReference type="ARBA" id="ARBA00022692"/>
    </source>
</evidence>
<feature type="domain" description="MacB-like periplasmic core" evidence="9">
    <location>
        <begin position="19"/>
        <end position="231"/>
    </location>
</feature>
<evidence type="ECO:0000256" key="2">
    <source>
        <dbReference type="ARBA" id="ARBA00005236"/>
    </source>
</evidence>
<evidence type="ECO:0000256" key="1">
    <source>
        <dbReference type="ARBA" id="ARBA00004651"/>
    </source>
</evidence>
<dbReference type="Pfam" id="PF02687">
    <property type="entry name" value="FtsX"/>
    <property type="match status" value="1"/>
</dbReference>
<dbReference type="EMBL" id="LGCK01000007">
    <property type="protein sequence ID" value="KPL72668.1"/>
    <property type="molecule type" value="Genomic_DNA"/>
</dbReference>
<dbReference type="STRING" id="229920.ADM99_06150"/>
<evidence type="ECO:0000256" key="6">
    <source>
        <dbReference type="ARBA" id="ARBA00023136"/>
    </source>
</evidence>
<reference evidence="10 11" key="1">
    <citation type="submission" date="2015-07" db="EMBL/GenBank/DDBJ databases">
        <title>Genome sequence of Leptolinea tardivitalis DSM 16556.</title>
        <authorList>
            <person name="Hemp J."/>
            <person name="Ward L.M."/>
            <person name="Pace L.A."/>
            <person name="Fischer W.W."/>
        </authorList>
    </citation>
    <scope>NUCLEOTIDE SEQUENCE [LARGE SCALE GENOMIC DNA]</scope>
    <source>
        <strain evidence="10 11">YMTK-2</strain>
    </source>
</reference>
<keyword evidence="6 7" id="KW-0472">Membrane</keyword>
<comment type="caution">
    <text evidence="10">The sequence shown here is derived from an EMBL/GenBank/DDBJ whole genome shotgun (WGS) entry which is preliminary data.</text>
</comment>
<proteinExistence type="inferred from homology"/>
<dbReference type="InterPro" id="IPR025857">
    <property type="entry name" value="MacB_PCD"/>
</dbReference>
<feature type="transmembrane region" description="Helical" evidence="7">
    <location>
        <begin position="268"/>
        <end position="293"/>
    </location>
</feature>
<keyword evidence="3" id="KW-1003">Cell membrane</keyword>
<evidence type="ECO:0000313" key="10">
    <source>
        <dbReference type="EMBL" id="KPL72668.1"/>
    </source>
</evidence>
<sequence length="409" mass="44546">MRLYLRLAWRNIWRHKRRTLIVVLSIALSLSMMMMYDGLVVGFQDAIYANAVKILGGNIQVHAEGYKLKTGSKSLLPLPDDQKIVEASRNIPEVLAASRRINTGGMVTNRKGAFSVTVTGIEPEQEQKVSLIAANIKTGRFLTSTDQDVVLIGQGLADAMDVKLGDRITIAGSGLHNQTTKRTMSIIGIYDVGLPEIEKKTIYVSIDEAGYLFGLDGQSTEVSISLQKLGQEPGVMKKLQALAPSAEIDSWENNFPELSYALERKNGVMTVFGIIILTIAGIGILNLLLMAVFERTREIGIMGALGIKPRQIALMFILEGTMMGLVGLAAGIVMGLIFNGILGQVGLDYSQFANMTDYTALITGRVYSTLGLENIWMRSLTVLIIAILSSLYPAREASLKEPAIALHTV</sequence>